<dbReference type="GO" id="GO:0006749">
    <property type="term" value="P:glutathione metabolic process"/>
    <property type="evidence" value="ECO:0007669"/>
    <property type="project" value="TreeGrafter"/>
</dbReference>
<sequence>MDHLINIDNGGTLTDICVWDGTDFTFTKTLTTPFDLSQCLFDGIAKVSENVFGGRDLERLLHRTRHIRYSTTQGTNALVERKGPSLGLIVDDASVVADLRATEQERGLFDDLVGLRVAVVDPGTGDEELSAQLVAQVNKLTTDGAARIVVAVGDADGEAERRVRGILLRCFPRHLLGSVPFLYSWEFATDRVPARRIWSGLLNSFLHPVMERFLYNAEDRLRRHRVRNPLLIYRNDGASSRVAKSVALKTYSSGPRGGLEGTRALATAYGLEHVLMVDVGGTTTDVGSVKQARIATDRRGAVEGVRISFPMSDVHSSGIGGSSIIQVRDGDIQVGPESVGAAPGPACFGFGGTSATITDVNLLLGVLDPATYLDGDFALDAERSRAVITETVAEPLGIGLDEALVRMEAAYFARMAESFGALVEESTTLAAFGGAGPMSACGAARLTGVRRVLIPRLAAVFSAFGIGFSDIGRTYEVTLTTPSADAAVDAHDALADRAERDMFQEGYELVGCRPEWTLVTEDGDGAVVAETPYRPGDVPTVGSGEHAVLRLAVTAELPHGTVPTAAQPPASPAVPSGNRKVRSGATQVGDVPVYPLAEQRPGAIAAGPAIVEGPFFTTRVLDGWTFEVTAGGDLLLTDITSTPA</sequence>
<name>A0A511D371_9PSEU</name>
<dbReference type="GO" id="GO:0017168">
    <property type="term" value="F:5-oxoprolinase (ATP-hydrolyzing) activity"/>
    <property type="evidence" value="ECO:0007669"/>
    <property type="project" value="TreeGrafter"/>
</dbReference>
<dbReference type="PANTHER" id="PTHR11365:SF23">
    <property type="entry name" value="HYPOTHETICAL 5-OXOPROLINASE (EUROFUNG)-RELATED"/>
    <property type="match status" value="1"/>
</dbReference>
<evidence type="ECO:0000259" key="3">
    <source>
        <dbReference type="Pfam" id="PF05378"/>
    </source>
</evidence>
<evidence type="ECO:0000259" key="2">
    <source>
        <dbReference type="Pfam" id="PF01968"/>
    </source>
</evidence>
<dbReference type="Pfam" id="PF05378">
    <property type="entry name" value="Hydant_A_N"/>
    <property type="match status" value="1"/>
</dbReference>
<comment type="caution">
    <text evidence="4">The sequence shown here is derived from an EMBL/GenBank/DDBJ whole genome shotgun (WGS) entry which is preliminary data.</text>
</comment>
<dbReference type="OrthoDB" id="9768323at2"/>
<evidence type="ECO:0000313" key="4">
    <source>
        <dbReference type="EMBL" id="GEL19232.1"/>
    </source>
</evidence>
<dbReference type="InterPro" id="IPR008040">
    <property type="entry name" value="Hydant_A_N"/>
</dbReference>
<dbReference type="STRING" id="1123024.GCA_000423625_04229"/>
<organism evidence="4 5">
    <name type="scientific">Pseudonocardia asaccharolytica DSM 44247 = NBRC 16224</name>
    <dbReference type="NCBI Taxonomy" id="1123024"/>
    <lineage>
        <taxon>Bacteria</taxon>
        <taxon>Bacillati</taxon>
        <taxon>Actinomycetota</taxon>
        <taxon>Actinomycetes</taxon>
        <taxon>Pseudonocardiales</taxon>
        <taxon>Pseudonocardiaceae</taxon>
        <taxon>Pseudonocardia</taxon>
    </lineage>
</organism>
<dbReference type="Pfam" id="PF01968">
    <property type="entry name" value="Hydantoinase_A"/>
    <property type="match status" value="1"/>
</dbReference>
<dbReference type="AlphaFoldDB" id="A0A511D371"/>
<reference evidence="4 5" key="1">
    <citation type="submission" date="2019-07" db="EMBL/GenBank/DDBJ databases">
        <title>Whole genome shotgun sequence of Pseudonocardia asaccharolytica NBRC 16224.</title>
        <authorList>
            <person name="Hosoyama A."/>
            <person name="Uohara A."/>
            <person name="Ohji S."/>
            <person name="Ichikawa N."/>
        </authorList>
    </citation>
    <scope>NUCLEOTIDE SEQUENCE [LARGE SCALE GENOMIC DNA]</scope>
    <source>
        <strain evidence="4 5">NBRC 16224</strain>
    </source>
</reference>
<evidence type="ECO:0000313" key="5">
    <source>
        <dbReference type="Proteomes" id="UP000321328"/>
    </source>
</evidence>
<dbReference type="RefSeq" id="WP_028931536.1">
    <property type="nucleotide sequence ID" value="NZ_AUII01000028.1"/>
</dbReference>
<dbReference type="EMBL" id="BJVI01000033">
    <property type="protein sequence ID" value="GEL19232.1"/>
    <property type="molecule type" value="Genomic_DNA"/>
</dbReference>
<protein>
    <submittedName>
        <fullName evidence="4">Methylhydantoinase</fullName>
    </submittedName>
</protein>
<keyword evidence="5" id="KW-1185">Reference proteome</keyword>
<gene>
    <name evidence="4" type="ORF">PA7_30690</name>
</gene>
<dbReference type="InterPro" id="IPR002821">
    <property type="entry name" value="Hydantoinase_A"/>
</dbReference>
<evidence type="ECO:0000256" key="1">
    <source>
        <dbReference type="SAM" id="MobiDB-lite"/>
    </source>
</evidence>
<proteinExistence type="predicted"/>
<feature type="region of interest" description="Disordered" evidence="1">
    <location>
        <begin position="562"/>
        <end position="583"/>
    </location>
</feature>
<accession>A0A511D371</accession>
<feature type="domain" description="Hydantoinase A/oxoprolinase" evidence="2">
    <location>
        <begin position="201"/>
        <end position="471"/>
    </location>
</feature>
<dbReference type="PANTHER" id="PTHR11365">
    <property type="entry name" value="5-OXOPROLINASE RELATED"/>
    <property type="match status" value="1"/>
</dbReference>
<feature type="domain" description="Hydantoinase/oxoprolinase N-terminal" evidence="3">
    <location>
        <begin position="5"/>
        <end position="93"/>
    </location>
</feature>
<dbReference type="Proteomes" id="UP000321328">
    <property type="component" value="Unassembled WGS sequence"/>
</dbReference>
<dbReference type="GO" id="GO:0005829">
    <property type="term" value="C:cytosol"/>
    <property type="evidence" value="ECO:0007669"/>
    <property type="project" value="TreeGrafter"/>
</dbReference>
<feature type="compositionally biased region" description="Low complexity" evidence="1">
    <location>
        <begin position="562"/>
        <end position="576"/>
    </location>
</feature>
<dbReference type="InterPro" id="IPR045079">
    <property type="entry name" value="Oxoprolinase-like"/>
</dbReference>